<dbReference type="AlphaFoldDB" id="A0AAV4A099"/>
<accession>A0AAV4A099</accession>
<organism evidence="1 2">
    <name type="scientific">Plakobranchus ocellatus</name>
    <dbReference type="NCBI Taxonomy" id="259542"/>
    <lineage>
        <taxon>Eukaryota</taxon>
        <taxon>Metazoa</taxon>
        <taxon>Spiralia</taxon>
        <taxon>Lophotrochozoa</taxon>
        <taxon>Mollusca</taxon>
        <taxon>Gastropoda</taxon>
        <taxon>Heterobranchia</taxon>
        <taxon>Euthyneura</taxon>
        <taxon>Panpulmonata</taxon>
        <taxon>Sacoglossa</taxon>
        <taxon>Placobranchoidea</taxon>
        <taxon>Plakobranchidae</taxon>
        <taxon>Plakobranchus</taxon>
    </lineage>
</organism>
<comment type="caution">
    <text evidence="1">The sequence shown here is derived from an EMBL/GenBank/DDBJ whole genome shotgun (WGS) entry which is preliminary data.</text>
</comment>
<evidence type="ECO:0000313" key="1">
    <source>
        <dbReference type="EMBL" id="GFO00563.1"/>
    </source>
</evidence>
<dbReference type="Proteomes" id="UP000735302">
    <property type="component" value="Unassembled WGS sequence"/>
</dbReference>
<keyword evidence="2" id="KW-1185">Reference proteome</keyword>
<evidence type="ECO:0000313" key="2">
    <source>
        <dbReference type="Proteomes" id="UP000735302"/>
    </source>
</evidence>
<protein>
    <submittedName>
        <fullName evidence="1">Uncharacterized protein</fullName>
    </submittedName>
</protein>
<name>A0AAV4A099_9GAST</name>
<dbReference type="EMBL" id="BLXT01003136">
    <property type="protein sequence ID" value="GFO00563.1"/>
    <property type="molecule type" value="Genomic_DNA"/>
</dbReference>
<reference evidence="1 2" key="1">
    <citation type="journal article" date="2021" name="Elife">
        <title>Chloroplast acquisition without the gene transfer in kleptoplastic sea slugs, Plakobranchus ocellatus.</title>
        <authorList>
            <person name="Maeda T."/>
            <person name="Takahashi S."/>
            <person name="Yoshida T."/>
            <person name="Shimamura S."/>
            <person name="Takaki Y."/>
            <person name="Nagai Y."/>
            <person name="Toyoda A."/>
            <person name="Suzuki Y."/>
            <person name="Arimoto A."/>
            <person name="Ishii H."/>
            <person name="Satoh N."/>
            <person name="Nishiyama T."/>
            <person name="Hasebe M."/>
            <person name="Maruyama T."/>
            <person name="Minagawa J."/>
            <person name="Obokata J."/>
            <person name="Shigenobu S."/>
        </authorList>
    </citation>
    <scope>NUCLEOTIDE SEQUENCE [LARGE SCALE GENOMIC DNA]</scope>
</reference>
<sequence length="102" mass="11645">MCTSGAGCEQDYEKHRPTYAPVEQVVNKTTRDITQYLHQWSRMSARLRETSPNMCTSAVGCQQDHERHRPTCAPVKQAVSKAGYERHRSICIHQCSRLSARP</sequence>
<gene>
    <name evidence="1" type="ORF">PoB_002706800</name>
</gene>
<proteinExistence type="predicted"/>